<keyword evidence="2" id="KW-1185">Reference proteome</keyword>
<organism evidence="1 2">
    <name type="scientific">Affinibrenneria salicis</name>
    <dbReference type="NCBI Taxonomy" id="2590031"/>
    <lineage>
        <taxon>Bacteria</taxon>
        <taxon>Pseudomonadati</taxon>
        <taxon>Pseudomonadota</taxon>
        <taxon>Gammaproteobacteria</taxon>
        <taxon>Enterobacterales</taxon>
        <taxon>Pectobacteriaceae</taxon>
        <taxon>Affinibrenneria</taxon>
    </lineage>
</organism>
<dbReference type="Proteomes" id="UP000335415">
    <property type="component" value="Unassembled WGS sequence"/>
</dbReference>
<accession>A0A5J5FS93</accession>
<name>A0A5J5FS93_9GAMM</name>
<dbReference type="RefSeq" id="WP_150437246.1">
    <property type="nucleotide sequence ID" value="NZ_VYKJ01000015.1"/>
</dbReference>
<sequence>MPSDNPYAEIFSATRQRDITLYYVGYFSQNIISSLAETLRLQFEKQQIPPGVRRRVFSTFIEVVQNITRYSADRLTAADQTDEVRHGSVCMSQHDGKYVLLCANPVQAQDIERLRSHLEPLSTMSQAEIKRAWQASLRDETPAWSKGADIGLLTVARDASEPLAFTFHANAVSGLSTFSLKVII</sequence>
<gene>
    <name evidence="1" type="ORF">FJU30_22660</name>
</gene>
<dbReference type="InterPro" id="IPR046239">
    <property type="entry name" value="DUF6272"/>
</dbReference>
<reference evidence="1 2" key="1">
    <citation type="submission" date="2019-09" db="EMBL/GenBank/DDBJ databases">
        <authorList>
            <person name="Li Y."/>
        </authorList>
    </citation>
    <scope>NUCLEOTIDE SEQUENCE [LARGE SCALE GENOMIC DNA]</scope>
    <source>
        <strain evidence="1 2">L3-3HA</strain>
    </source>
</reference>
<protein>
    <submittedName>
        <fullName evidence="1">Uncharacterized protein</fullName>
    </submittedName>
</protein>
<dbReference type="NCBIfam" id="NF038262">
    <property type="entry name" value="SiaB_fam_kinase"/>
    <property type="match status" value="1"/>
</dbReference>
<dbReference type="OrthoDB" id="5365713at2"/>
<evidence type="ECO:0000313" key="1">
    <source>
        <dbReference type="EMBL" id="KAA8996167.1"/>
    </source>
</evidence>
<dbReference type="Pfam" id="PF19788">
    <property type="entry name" value="DUF6272"/>
    <property type="match status" value="1"/>
</dbReference>
<proteinExistence type="predicted"/>
<comment type="caution">
    <text evidence="1">The sequence shown here is derived from an EMBL/GenBank/DDBJ whole genome shotgun (WGS) entry which is preliminary data.</text>
</comment>
<evidence type="ECO:0000313" key="2">
    <source>
        <dbReference type="Proteomes" id="UP000335415"/>
    </source>
</evidence>
<dbReference type="AlphaFoldDB" id="A0A5J5FS93"/>
<dbReference type="EMBL" id="VYKJ01000015">
    <property type="protein sequence ID" value="KAA8996167.1"/>
    <property type="molecule type" value="Genomic_DNA"/>
</dbReference>